<keyword evidence="13" id="KW-1185">Reference proteome</keyword>
<gene>
    <name evidence="12" type="ORF">QYE76_046457</name>
</gene>
<feature type="region of interest" description="Disordered" evidence="10">
    <location>
        <begin position="1"/>
        <end position="207"/>
    </location>
</feature>
<evidence type="ECO:0000256" key="3">
    <source>
        <dbReference type="ARBA" id="ARBA00022540"/>
    </source>
</evidence>
<keyword evidence="4" id="KW-0810">Translation regulation</keyword>
<evidence type="ECO:0000256" key="2">
    <source>
        <dbReference type="ARBA" id="ARBA00005422"/>
    </source>
</evidence>
<evidence type="ECO:0000259" key="11">
    <source>
        <dbReference type="PROSITE" id="PS50296"/>
    </source>
</evidence>
<dbReference type="InterPro" id="IPR036877">
    <property type="entry name" value="SUI1_dom_sf"/>
</dbReference>
<dbReference type="GO" id="GO:0003729">
    <property type="term" value="F:mRNA binding"/>
    <property type="evidence" value="ECO:0007669"/>
    <property type="project" value="UniProtKB-ARBA"/>
</dbReference>
<dbReference type="SUPFAM" id="SSF55159">
    <property type="entry name" value="eIF1-like"/>
    <property type="match status" value="1"/>
</dbReference>
<dbReference type="InterPro" id="IPR005874">
    <property type="entry name" value="SUI1_euk"/>
</dbReference>
<keyword evidence="3" id="KW-0396">Initiation factor</keyword>
<dbReference type="GO" id="GO:0003743">
    <property type="term" value="F:translation initiation factor activity"/>
    <property type="evidence" value="ECO:0007669"/>
    <property type="project" value="UniProtKB-KW"/>
</dbReference>
<evidence type="ECO:0000256" key="5">
    <source>
        <dbReference type="ARBA" id="ARBA00022917"/>
    </source>
</evidence>
<comment type="similarity">
    <text evidence="2">Belongs to the SUI1 family.</text>
</comment>
<dbReference type="PANTHER" id="PTHR10388">
    <property type="entry name" value="EUKARYOTIC TRANSLATION INITIATION FACTOR SUI1"/>
    <property type="match status" value="1"/>
</dbReference>
<dbReference type="PROSITE" id="PS50296">
    <property type="entry name" value="SUI1"/>
    <property type="match status" value="1"/>
</dbReference>
<evidence type="ECO:0000256" key="1">
    <source>
        <dbReference type="ARBA" id="ARBA00003130"/>
    </source>
</evidence>
<evidence type="ECO:0000256" key="10">
    <source>
        <dbReference type="SAM" id="MobiDB-lite"/>
    </source>
</evidence>
<feature type="compositionally biased region" description="Low complexity" evidence="10">
    <location>
        <begin position="88"/>
        <end position="125"/>
    </location>
</feature>
<dbReference type="InterPro" id="IPR001950">
    <property type="entry name" value="SUI1"/>
</dbReference>
<name>A0AAD8WZ66_LOLMU</name>
<organism evidence="12 13">
    <name type="scientific">Lolium multiflorum</name>
    <name type="common">Italian ryegrass</name>
    <name type="synonym">Lolium perenne subsp. multiflorum</name>
    <dbReference type="NCBI Taxonomy" id="4521"/>
    <lineage>
        <taxon>Eukaryota</taxon>
        <taxon>Viridiplantae</taxon>
        <taxon>Streptophyta</taxon>
        <taxon>Embryophyta</taxon>
        <taxon>Tracheophyta</taxon>
        <taxon>Spermatophyta</taxon>
        <taxon>Magnoliopsida</taxon>
        <taxon>Liliopsida</taxon>
        <taxon>Poales</taxon>
        <taxon>Poaceae</taxon>
        <taxon>BOP clade</taxon>
        <taxon>Pooideae</taxon>
        <taxon>Poodae</taxon>
        <taxon>Poeae</taxon>
        <taxon>Poeae Chloroplast Group 2 (Poeae type)</taxon>
        <taxon>Loliodinae</taxon>
        <taxon>Loliinae</taxon>
        <taxon>Lolium</taxon>
    </lineage>
</organism>
<dbReference type="AlphaFoldDB" id="A0AAD8WZ66"/>
<dbReference type="Pfam" id="PF01253">
    <property type="entry name" value="SUI1"/>
    <property type="match status" value="1"/>
</dbReference>
<sequence>MTGRERGEPVGAKFRPSGNVPRSAPSETIHIPLDGRDRSGDPTSVRPGTSTLPTRAVPPCSARTPLDRFPPINTSRGLSQKHIQKSTNANPPAISSARASRANTPAATVSSPSASPTNTADVAPPEFEPKVSPPPPFASDRWAAGGASSSDEEEDVKKTTTKKGTAAVKRAPAKKSSKPKGKDKYLAEAPPSEQEFMSGTPDFDDDALPPTSFDPFADEAADAGAGAAGAGDDGRVHLRVQQRNGRKTLTTVQGLSKGFNYAKVLRDLKRELCCNGTVVEDKELGNVIQLQGDHRKKVAAFIAKAGLAKTDCIKVHGF</sequence>
<evidence type="ECO:0000256" key="9">
    <source>
        <dbReference type="ARBA" id="ARBA00083220"/>
    </source>
</evidence>
<accession>A0AAD8WZ66</accession>
<dbReference type="CDD" id="cd11566">
    <property type="entry name" value="eIF1_SUI1"/>
    <property type="match status" value="1"/>
</dbReference>
<evidence type="ECO:0000313" key="12">
    <source>
        <dbReference type="EMBL" id="KAK1685609.1"/>
    </source>
</evidence>
<dbReference type="Proteomes" id="UP001231189">
    <property type="component" value="Unassembled WGS sequence"/>
</dbReference>
<comment type="function">
    <text evidence="1">Probably involved in translation.</text>
</comment>
<protein>
    <recommendedName>
        <fullName evidence="7">Protein translation factor SUI1 homolog</fullName>
    </recommendedName>
    <alternativeName>
        <fullName evidence="8">Protein GOS2</fullName>
    </alternativeName>
    <alternativeName>
        <fullName evidence="9">Protein eIF1</fullName>
    </alternativeName>
    <alternativeName>
        <fullName evidence="6">Translation initiation factor 1</fullName>
    </alternativeName>
</protein>
<evidence type="ECO:0000256" key="6">
    <source>
        <dbReference type="ARBA" id="ARBA00031826"/>
    </source>
</evidence>
<dbReference type="GO" id="GO:0006417">
    <property type="term" value="P:regulation of translation"/>
    <property type="evidence" value="ECO:0007669"/>
    <property type="project" value="UniProtKB-KW"/>
</dbReference>
<evidence type="ECO:0000313" key="13">
    <source>
        <dbReference type="Proteomes" id="UP001231189"/>
    </source>
</evidence>
<comment type="caution">
    <text evidence="12">The sequence shown here is derived from an EMBL/GenBank/DDBJ whole genome shotgun (WGS) entry which is preliminary data.</text>
</comment>
<evidence type="ECO:0000256" key="7">
    <source>
        <dbReference type="ARBA" id="ARBA00070288"/>
    </source>
</evidence>
<evidence type="ECO:0000256" key="4">
    <source>
        <dbReference type="ARBA" id="ARBA00022845"/>
    </source>
</evidence>
<reference evidence="12" key="1">
    <citation type="submission" date="2023-07" db="EMBL/GenBank/DDBJ databases">
        <title>A chromosome-level genome assembly of Lolium multiflorum.</title>
        <authorList>
            <person name="Chen Y."/>
            <person name="Copetti D."/>
            <person name="Kolliker R."/>
            <person name="Studer B."/>
        </authorList>
    </citation>
    <scope>NUCLEOTIDE SEQUENCE</scope>
    <source>
        <strain evidence="12">02402/16</strain>
        <tissue evidence="12">Leaf</tissue>
    </source>
</reference>
<feature type="domain" description="SUI1" evidence="11">
    <location>
        <begin position="236"/>
        <end position="306"/>
    </location>
</feature>
<dbReference type="Gene3D" id="3.30.780.10">
    <property type="entry name" value="SUI1-like domain"/>
    <property type="match status" value="1"/>
</dbReference>
<evidence type="ECO:0000256" key="8">
    <source>
        <dbReference type="ARBA" id="ARBA00075362"/>
    </source>
</evidence>
<proteinExistence type="inferred from homology"/>
<dbReference type="FunFam" id="3.30.780.10:FF:000001">
    <property type="entry name" value="Eukaryotic translation initiation factor SUI1"/>
    <property type="match status" value="1"/>
</dbReference>
<keyword evidence="5" id="KW-0648">Protein biosynthesis</keyword>
<dbReference type="EMBL" id="JAUUTY010000002">
    <property type="protein sequence ID" value="KAK1685609.1"/>
    <property type="molecule type" value="Genomic_DNA"/>
</dbReference>